<dbReference type="InterPro" id="IPR044751">
    <property type="entry name" value="Ion_transp-like_CBS"/>
</dbReference>
<dbReference type="FunFam" id="3.10.580.10:FF:000002">
    <property type="entry name" value="Magnesium/cobalt efflux protein CorC"/>
    <property type="match status" value="1"/>
</dbReference>
<evidence type="ECO:0000256" key="9">
    <source>
        <dbReference type="SAM" id="Phobius"/>
    </source>
</evidence>
<feature type="transmembrane region" description="Helical" evidence="9">
    <location>
        <begin position="60"/>
        <end position="84"/>
    </location>
</feature>
<evidence type="ECO:0000259" key="10">
    <source>
        <dbReference type="PROSITE" id="PS51371"/>
    </source>
</evidence>
<accession>A0A9Q4KUF6</accession>
<sequence length="426" mass="48186">MIEYNLALIIFILCLILSGFFSGSEVALISINHAKVRTLAEQKKTGSKALEHLKSDPDRLLITILIGNNLVNIGAASIATAVAIAIWGEIGIGIATFVTTILMLTFGEILPKTYAARSSEKVALMVSRPVLWLSYLLYPLFWVIDVGKSIFSRNREVKPTVTEDEIKQWIDVGEEEGTIEEEEHEMLYRVFAFSDTRAREIMMPRADVVMIDRKSTLEDSINIFNETGFTRLPVYEEQIDNIIGILNVKDVFSVIYSPGQNAPTNADIPDLVYEAYFVPESKEIDDLLREMQKRKVHLAIVVDEYGTFAGIVTVEDILEELVGEIMDEFDEEEPEVQKVNDWVYIIDARAWVERVNEDLKSSLPISESYETIGGLIIDQLGHIPHKGEVITIPESGIRLMVMKMNDRRIENIKLIFPMDSGMHTNR</sequence>
<keyword evidence="7" id="KW-0486">Methionine biosynthesis</keyword>
<evidence type="ECO:0000256" key="5">
    <source>
        <dbReference type="ARBA" id="ARBA00023122"/>
    </source>
</evidence>
<dbReference type="SMART" id="SM00116">
    <property type="entry name" value="CBS"/>
    <property type="match status" value="2"/>
</dbReference>
<evidence type="ECO:0000259" key="11">
    <source>
        <dbReference type="PROSITE" id="PS51846"/>
    </source>
</evidence>
<organism evidence="12 13">
    <name type="scientific">Methanogenium marinum</name>
    <dbReference type="NCBI Taxonomy" id="348610"/>
    <lineage>
        <taxon>Archaea</taxon>
        <taxon>Methanobacteriati</taxon>
        <taxon>Methanobacteriota</taxon>
        <taxon>Stenosarchaea group</taxon>
        <taxon>Methanomicrobia</taxon>
        <taxon>Methanomicrobiales</taxon>
        <taxon>Methanomicrobiaceae</taxon>
        <taxon>Methanogenium</taxon>
    </lineage>
</organism>
<evidence type="ECO:0000313" key="13">
    <source>
        <dbReference type="Proteomes" id="UP001143747"/>
    </source>
</evidence>
<dbReference type="InterPro" id="IPR036318">
    <property type="entry name" value="FAD-bd_PCMH-like_sf"/>
</dbReference>
<evidence type="ECO:0000256" key="7">
    <source>
        <dbReference type="ARBA" id="ARBA00023167"/>
    </source>
</evidence>
<dbReference type="RefSeq" id="WP_274925653.1">
    <property type="nucleotide sequence ID" value="NZ_JAKELO010000002.1"/>
</dbReference>
<dbReference type="PROSITE" id="PS51846">
    <property type="entry name" value="CNNM"/>
    <property type="match status" value="1"/>
</dbReference>
<dbReference type="PROSITE" id="PS51371">
    <property type="entry name" value="CBS"/>
    <property type="match status" value="2"/>
</dbReference>
<evidence type="ECO:0000256" key="1">
    <source>
        <dbReference type="ARBA" id="ARBA00004141"/>
    </source>
</evidence>
<keyword evidence="4 9" id="KW-1133">Transmembrane helix</keyword>
<keyword evidence="13" id="KW-1185">Reference proteome</keyword>
<feature type="transmembrane region" description="Helical" evidence="9">
    <location>
        <begin position="122"/>
        <end position="144"/>
    </location>
</feature>
<evidence type="ECO:0000256" key="3">
    <source>
        <dbReference type="ARBA" id="ARBA00022737"/>
    </source>
</evidence>
<evidence type="ECO:0000256" key="8">
    <source>
        <dbReference type="PROSITE-ProRule" id="PRU00703"/>
    </source>
</evidence>
<reference evidence="12" key="1">
    <citation type="submission" date="2022-01" db="EMBL/GenBank/DDBJ databases">
        <title>Draft genome of Methanogenium marinum DSM 15558.</title>
        <authorList>
            <person name="Chen S.-C."/>
            <person name="You Y.-T."/>
        </authorList>
    </citation>
    <scope>NUCLEOTIDE SEQUENCE</scope>
    <source>
        <strain evidence="12">DSM 15558</strain>
    </source>
</reference>
<keyword evidence="7" id="KW-0028">Amino-acid biosynthesis</keyword>
<feature type="transmembrane region" description="Helical" evidence="9">
    <location>
        <begin position="90"/>
        <end position="110"/>
    </location>
</feature>
<dbReference type="InterPro" id="IPR005170">
    <property type="entry name" value="Transptr-assoc_dom"/>
</dbReference>
<feature type="domain" description="CNNM transmembrane" evidence="11">
    <location>
        <begin position="1"/>
        <end position="183"/>
    </location>
</feature>
<feature type="domain" description="CBS" evidence="10">
    <location>
        <begin position="271"/>
        <end position="328"/>
    </location>
</feature>
<dbReference type="InterPro" id="IPR016169">
    <property type="entry name" value="FAD-bd_PCMH_sub2"/>
</dbReference>
<dbReference type="Pfam" id="PF01595">
    <property type="entry name" value="CNNM"/>
    <property type="match status" value="1"/>
</dbReference>
<keyword evidence="6 9" id="KW-0472">Membrane</keyword>
<dbReference type="SUPFAM" id="SSF54631">
    <property type="entry name" value="CBS-domain pair"/>
    <property type="match status" value="1"/>
</dbReference>
<evidence type="ECO:0000256" key="4">
    <source>
        <dbReference type="ARBA" id="ARBA00022989"/>
    </source>
</evidence>
<dbReference type="Gene3D" id="3.10.580.10">
    <property type="entry name" value="CBS-domain"/>
    <property type="match status" value="1"/>
</dbReference>
<dbReference type="PANTHER" id="PTHR22777">
    <property type="entry name" value="HEMOLYSIN-RELATED"/>
    <property type="match status" value="1"/>
</dbReference>
<dbReference type="SMART" id="SM01091">
    <property type="entry name" value="CorC_HlyC"/>
    <property type="match status" value="1"/>
</dbReference>
<feature type="domain" description="CBS" evidence="10">
    <location>
        <begin position="202"/>
        <end position="264"/>
    </location>
</feature>
<dbReference type="CDD" id="cd04590">
    <property type="entry name" value="CBS_pair_CorC_HlyC_assoc"/>
    <property type="match status" value="1"/>
</dbReference>
<name>A0A9Q4KUF6_9EURY</name>
<dbReference type="Pfam" id="PF00571">
    <property type="entry name" value="CBS"/>
    <property type="match status" value="2"/>
</dbReference>
<comment type="subcellular location">
    <subcellularLocation>
        <location evidence="1">Membrane</location>
        <topology evidence="1">Multi-pass membrane protein</topology>
    </subcellularLocation>
</comment>
<keyword evidence="2 9" id="KW-0812">Transmembrane</keyword>
<comment type="caution">
    <text evidence="12">The sequence shown here is derived from an EMBL/GenBank/DDBJ whole genome shotgun (WGS) entry which is preliminary data.</text>
</comment>
<dbReference type="Gene3D" id="3.30.465.10">
    <property type="match status" value="1"/>
</dbReference>
<dbReference type="InterPro" id="IPR002550">
    <property type="entry name" value="CNNM"/>
</dbReference>
<keyword evidence="5 8" id="KW-0129">CBS domain</keyword>
<evidence type="ECO:0000256" key="6">
    <source>
        <dbReference type="ARBA" id="ARBA00023136"/>
    </source>
</evidence>
<dbReference type="InterPro" id="IPR000644">
    <property type="entry name" value="CBS_dom"/>
</dbReference>
<dbReference type="EMBL" id="JAKELO010000002">
    <property type="protein sequence ID" value="MDE4909047.1"/>
    <property type="molecule type" value="Genomic_DNA"/>
</dbReference>
<dbReference type="InterPro" id="IPR046342">
    <property type="entry name" value="CBS_dom_sf"/>
</dbReference>
<evidence type="ECO:0000313" key="12">
    <source>
        <dbReference type="EMBL" id="MDE4909047.1"/>
    </source>
</evidence>
<dbReference type="PANTHER" id="PTHR22777:SF17">
    <property type="entry name" value="UPF0053 PROTEIN SLL0260"/>
    <property type="match status" value="1"/>
</dbReference>
<evidence type="ECO:0000256" key="2">
    <source>
        <dbReference type="ARBA" id="ARBA00022692"/>
    </source>
</evidence>
<dbReference type="GO" id="GO:0050660">
    <property type="term" value="F:flavin adenine dinucleotide binding"/>
    <property type="evidence" value="ECO:0007669"/>
    <property type="project" value="InterPro"/>
</dbReference>
<keyword evidence="3" id="KW-0677">Repeat</keyword>
<feature type="transmembrane region" description="Helical" evidence="9">
    <location>
        <begin position="6"/>
        <end position="29"/>
    </location>
</feature>
<dbReference type="Proteomes" id="UP001143747">
    <property type="component" value="Unassembled WGS sequence"/>
</dbReference>
<dbReference type="SUPFAM" id="SSF56176">
    <property type="entry name" value="FAD-binding/transporter-associated domain-like"/>
    <property type="match status" value="1"/>
</dbReference>
<dbReference type="Pfam" id="PF03471">
    <property type="entry name" value="CorC_HlyC"/>
    <property type="match status" value="1"/>
</dbReference>
<dbReference type="AlphaFoldDB" id="A0A9Q4KUF6"/>
<dbReference type="GO" id="GO:0009086">
    <property type="term" value="P:methionine biosynthetic process"/>
    <property type="evidence" value="ECO:0007669"/>
    <property type="project" value="UniProtKB-KW"/>
</dbReference>
<dbReference type="GO" id="GO:0005886">
    <property type="term" value="C:plasma membrane"/>
    <property type="evidence" value="ECO:0007669"/>
    <property type="project" value="TreeGrafter"/>
</dbReference>
<proteinExistence type="predicted"/>
<protein>
    <submittedName>
        <fullName evidence="12">Hemolysin family protein</fullName>
    </submittedName>
</protein>
<gene>
    <name evidence="12" type="ORF">L0665_10545</name>
</gene>